<dbReference type="Proteomes" id="UP000198985">
    <property type="component" value="Unassembled WGS sequence"/>
</dbReference>
<protein>
    <submittedName>
        <fullName evidence="1">Uncharacterized protein</fullName>
    </submittedName>
</protein>
<name>A0A1H5H875_9PSED</name>
<sequence length="95" mass="10864">MALPTCVLDAKKIDFGVQVTGYLCCAEFQPPCMIGVVFSETRGRFSDGKTIRTSQIERVVELQGYQLFETYNGSRYVICHWWHENGAMPEINMIH</sequence>
<evidence type="ECO:0000313" key="1">
    <source>
        <dbReference type="EMBL" id="SEE24182.1"/>
    </source>
</evidence>
<dbReference type="AlphaFoldDB" id="A0A1H5H875"/>
<evidence type="ECO:0000313" key="2">
    <source>
        <dbReference type="Proteomes" id="UP000198985"/>
    </source>
</evidence>
<accession>A0A1H5H875</accession>
<gene>
    <name evidence="1" type="ORF">SAMN04490194_1507</name>
</gene>
<proteinExistence type="predicted"/>
<organism evidence="1 2">
    <name type="scientific">Pseudomonas migulae</name>
    <dbReference type="NCBI Taxonomy" id="78543"/>
    <lineage>
        <taxon>Bacteria</taxon>
        <taxon>Pseudomonadati</taxon>
        <taxon>Pseudomonadota</taxon>
        <taxon>Gammaproteobacteria</taxon>
        <taxon>Pseudomonadales</taxon>
        <taxon>Pseudomonadaceae</taxon>
        <taxon>Pseudomonas</taxon>
    </lineage>
</organism>
<dbReference type="EMBL" id="FNTY01000002">
    <property type="protein sequence ID" value="SEE24182.1"/>
    <property type="molecule type" value="Genomic_DNA"/>
</dbReference>
<reference evidence="1 2" key="1">
    <citation type="submission" date="2016-10" db="EMBL/GenBank/DDBJ databases">
        <authorList>
            <person name="de Groot N.N."/>
        </authorList>
    </citation>
    <scope>NUCLEOTIDE SEQUENCE [LARGE SCALE GENOMIC DNA]</scope>
    <source>
        <strain evidence="1 2">BS3662</strain>
    </source>
</reference>